<sequence>MNAADLTLFVNVADAGSFNKAAQQAGLSTPALSKRISKLEQDLGAQLIHRTTRRLSLTEAGESLYVHAKNIEGQVSDAIASVSAFSQGLTGTIKMSVPTISGELLLAEAVADFCQKYPNITVDMRLENDFVDLVGEGLDLAIRTGKLEDSSLIAKPLIQSNWVVCCSPSYIERHGEVTNLEALKDHNCLAYTYQAQGSFDWRFTKQGVGKKTVEESVRISGSFATNNAQALRKAALAGFGIVYVPRCCVYEDLQQGKLVAILPDYQPRRLGVYAIYPFTKYLPEKLRLLIEHIKQAYQDKKEYF</sequence>
<keyword evidence="4" id="KW-0804">Transcription</keyword>
<dbReference type="OrthoDB" id="9815676at2"/>
<dbReference type="InterPro" id="IPR036390">
    <property type="entry name" value="WH_DNA-bd_sf"/>
</dbReference>
<dbReference type="FunFam" id="3.40.190.290:FF:000001">
    <property type="entry name" value="Transcriptional regulator, LysR family"/>
    <property type="match status" value="1"/>
</dbReference>
<dbReference type="GO" id="GO:0043565">
    <property type="term" value="F:sequence-specific DNA binding"/>
    <property type="evidence" value="ECO:0007669"/>
    <property type="project" value="TreeGrafter"/>
</dbReference>
<dbReference type="PROSITE" id="PS50931">
    <property type="entry name" value="HTH_LYSR"/>
    <property type="match status" value="1"/>
</dbReference>
<dbReference type="InterPro" id="IPR058163">
    <property type="entry name" value="LysR-type_TF_proteobact-type"/>
</dbReference>
<dbReference type="AlphaFoldDB" id="A0A1M5GUQ3"/>
<dbReference type="PANTHER" id="PTHR30537:SF5">
    <property type="entry name" value="HTH-TYPE TRANSCRIPTIONAL ACTIVATOR TTDR-RELATED"/>
    <property type="match status" value="1"/>
</dbReference>
<evidence type="ECO:0000256" key="2">
    <source>
        <dbReference type="ARBA" id="ARBA00023015"/>
    </source>
</evidence>
<keyword evidence="7" id="KW-1185">Reference proteome</keyword>
<dbReference type="Gene3D" id="3.40.190.290">
    <property type="match status" value="1"/>
</dbReference>
<evidence type="ECO:0000313" key="6">
    <source>
        <dbReference type="EMBL" id="SHG07430.1"/>
    </source>
</evidence>
<comment type="similarity">
    <text evidence="1">Belongs to the LysR transcriptional regulatory family.</text>
</comment>
<reference evidence="7" key="1">
    <citation type="submission" date="2016-11" db="EMBL/GenBank/DDBJ databases">
        <authorList>
            <person name="Varghese N."/>
            <person name="Submissions S."/>
        </authorList>
    </citation>
    <scope>NUCLEOTIDE SEQUENCE [LARGE SCALE GENOMIC DNA]</scope>
    <source>
        <strain evidence="7">DSM 16579</strain>
    </source>
</reference>
<dbReference type="EMBL" id="FQVF01000015">
    <property type="protein sequence ID" value="SHG07430.1"/>
    <property type="molecule type" value="Genomic_DNA"/>
</dbReference>
<gene>
    <name evidence="6" type="ORF">SAMN02745753_03219</name>
</gene>
<accession>A0A1M5GUQ3</accession>
<evidence type="ECO:0000256" key="1">
    <source>
        <dbReference type="ARBA" id="ARBA00009437"/>
    </source>
</evidence>
<dbReference type="CDD" id="cd08422">
    <property type="entry name" value="PBP2_CrgA_like"/>
    <property type="match status" value="1"/>
</dbReference>
<organism evidence="6 7">
    <name type="scientific">Marinomonas polaris DSM 16579</name>
    <dbReference type="NCBI Taxonomy" id="1122206"/>
    <lineage>
        <taxon>Bacteria</taxon>
        <taxon>Pseudomonadati</taxon>
        <taxon>Pseudomonadota</taxon>
        <taxon>Gammaproteobacteria</taxon>
        <taxon>Oceanospirillales</taxon>
        <taxon>Oceanospirillaceae</taxon>
        <taxon>Marinomonas</taxon>
    </lineage>
</organism>
<dbReference type="Gene3D" id="1.10.10.10">
    <property type="entry name" value="Winged helix-like DNA-binding domain superfamily/Winged helix DNA-binding domain"/>
    <property type="match status" value="1"/>
</dbReference>
<dbReference type="STRING" id="1122206.SAMN02745753_03219"/>
<dbReference type="PANTHER" id="PTHR30537">
    <property type="entry name" value="HTH-TYPE TRANSCRIPTIONAL REGULATOR"/>
    <property type="match status" value="1"/>
</dbReference>
<feature type="domain" description="HTH lysR-type" evidence="5">
    <location>
        <begin position="1"/>
        <end position="58"/>
    </location>
</feature>
<evidence type="ECO:0000313" key="7">
    <source>
        <dbReference type="Proteomes" id="UP000184517"/>
    </source>
</evidence>
<dbReference type="Proteomes" id="UP000184517">
    <property type="component" value="Unassembled WGS sequence"/>
</dbReference>
<dbReference type="SUPFAM" id="SSF46785">
    <property type="entry name" value="Winged helix' DNA-binding domain"/>
    <property type="match status" value="1"/>
</dbReference>
<dbReference type="GO" id="GO:0006351">
    <property type="term" value="P:DNA-templated transcription"/>
    <property type="evidence" value="ECO:0007669"/>
    <property type="project" value="TreeGrafter"/>
</dbReference>
<proteinExistence type="inferred from homology"/>
<dbReference type="Pfam" id="PF00126">
    <property type="entry name" value="HTH_1"/>
    <property type="match status" value="1"/>
</dbReference>
<dbReference type="GO" id="GO:0003700">
    <property type="term" value="F:DNA-binding transcription factor activity"/>
    <property type="evidence" value="ECO:0007669"/>
    <property type="project" value="InterPro"/>
</dbReference>
<evidence type="ECO:0000259" key="5">
    <source>
        <dbReference type="PROSITE" id="PS50931"/>
    </source>
</evidence>
<dbReference type="Pfam" id="PF03466">
    <property type="entry name" value="LysR_substrate"/>
    <property type="match status" value="1"/>
</dbReference>
<dbReference type="PRINTS" id="PR00039">
    <property type="entry name" value="HTHLYSR"/>
</dbReference>
<keyword evidence="2" id="KW-0805">Transcription regulation</keyword>
<dbReference type="InterPro" id="IPR000847">
    <property type="entry name" value="LysR_HTH_N"/>
</dbReference>
<dbReference type="RefSeq" id="WP_072840690.1">
    <property type="nucleotide sequence ID" value="NZ_FQVF01000015.1"/>
</dbReference>
<dbReference type="InterPro" id="IPR005119">
    <property type="entry name" value="LysR_subst-bd"/>
</dbReference>
<dbReference type="InterPro" id="IPR036388">
    <property type="entry name" value="WH-like_DNA-bd_sf"/>
</dbReference>
<name>A0A1M5GUQ3_9GAMM</name>
<dbReference type="FunFam" id="1.10.10.10:FF:000001">
    <property type="entry name" value="LysR family transcriptional regulator"/>
    <property type="match status" value="1"/>
</dbReference>
<evidence type="ECO:0000256" key="4">
    <source>
        <dbReference type="ARBA" id="ARBA00023163"/>
    </source>
</evidence>
<dbReference type="SUPFAM" id="SSF53850">
    <property type="entry name" value="Periplasmic binding protein-like II"/>
    <property type="match status" value="1"/>
</dbReference>
<protein>
    <submittedName>
        <fullName evidence="6">Transcriptional regulator, LysR family</fullName>
    </submittedName>
</protein>
<keyword evidence="3" id="KW-0238">DNA-binding</keyword>
<evidence type="ECO:0000256" key="3">
    <source>
        <dbReference type="ARBA" id="ARBA00023125"/>
    </source>
</evidence>